<name>A0ABQ2NIA6_9FLAO</name>
<dbReference type="InterPro" id="IPR014710">
    <property type="entry name" value="RmlC-like_jellyroll"/>
</dbReference>
<dbReference type="PANTHER" id="PTHR40112:SF1">
    <property type="entry name" value="H2HPP ISOMERASE"/>
    <property type="match status" value="1"/>
</dbReference>
<dbReference type="CDD" id="cd02238">
    <property type="entry name" value="cupin_KdgF"/>
    <property type="match status" value="1"/>
</dbReference>
<dbReference type="SUPFAM" id="SSF51182">
    <property type="entry name" value="RmlC-like cupins"/>
    <property type="match status" value="1"/>
</dbReference>
<dbReference type="Proteomes" id="UP000620064">
    <property type="component" value="Unassembled WGS sequence"/>
</dbReference>
<proteinExistence type="predicted"/>
<evidence type="ECO:0000313" key="3">
    <source>
        <dbReference type="Proteomes" id="UP000620064"/>
    </source>
</evidence>
<sequence>MFLESKNYHWEKIDENLERALVGYDSSLMLTVVKFKKGGIGYLHKHIHSQAAFIASGKFEVQIDGEKRILSSGDSFFVPTELLHGVVCLEEGMLVESFSPMREDFIK</sequence>
<dbReference type="PIRSF" id="PIRSF029883">
    <property type="entry name" value="KdgF"/>
    <property type="match status" value="1"/>
</dbReference>
<dbReference type="Pfam" id="PF07883">
    <property type="entry name" value="Cupin_2"/>
    <property type="match status" value="1"/>
</dbReference>
<comment type="caution">
    <text evidence="2">The sequence shown here is derived from an EMBL/GenBank/DDBJ whole genome shotgun (WGS) entry which is preliminary data.</text>
</comment>
<reference evidence="3" key="1">
    <citation type="journal article" date="2019" name="Int. J. Syst. Evol. Microbiol.">
        <title>The Global Catalogue of Microorganisms (GCM) 10K type strain sequencing project: providing services to taxonomists for standard genome sequencing and annotation.</title>
        <authorList>
            <consortium name="The Broad Institute Genomics Platform"/>
            <consortium name="The Broad Institute Genome Sequencing Center for Infectious Disease"/>
            <person name="Wu L."/>
            <person name="Ma J."/>
        </authorList>
    </citation>
    <scope>NUCLEOTIDE SEQUENCE [LARGE SCALE GENOMIC DNA]</scope>
    <source>
        <strain evidence="3">CGMCC 1.7656</strain>
    </source>
</reference>
<dbReference type="InterPro" id="IPR052535">
    <property type="entry name" value="Bacilysin_H2HPP_isomerase"/>
</dbReference>
<dbReference type="Gene3D" id="2.60.120.10">
    <property type="entry name" value="Jelly Rolls"/>
    <property type="match status" value="1"/>
</dbReference>
<dbReference type="RefSeq" id="WP_188616433.1">
    <property type="nucleotide sequence ID" value="NZ_BMLV01000001.1"/>
</dbReference>
<dbReference type="InterPro" id="IPR013096">
    <property type="entry name" value="Cupin_2"/>
</dbReference>
<protein>
    <submittedName>
        <fullName evidence="2">Cupin</fullName>
    </submittedName>
</protein>
<dbReference type="InterPro" id="IPR011051">
    <property type="entry name" value="RmlC_Cupin_sf"/>
</dbReference>
<organism evidence="2 3">
    <name type="scientific">Cloacibacterium rupense</name>
    <dbReference type="NCBI Taxonomy" id="517423"/>
    <lineage>
        <taxon>Bacteria</taxon>
        <taxon>Pseudomonadati</taxon>
        <taxon>Bacteroidota</taxon>
        <taxon>Flavobacteriia</taxon>
        <taxon>Flavobacteriales</taxon>
        <taxon>Weeksellaceae</taxon>
    </lineage>
</organism>
<gene>
    <name evidence="2" type="ORF">GCM10010992_04300</name>
</gene>
<dbReference type="EMBL" id="BMLV01000001">
    <property type="protein sequence ID" value="GGP01934.1"/>
    <property type="molecule type" value="Genomic_DNA"/>
</dbReference>
<dbReference type="PANTHER" id="PTHR40112">
    <property type="entry name" value="H2HPP ISOMERASE"/>
    <property type="match status" value="1"/>
</dbReference>
<dbReference type="InterPro" id="IPR025499">
    <property type="entry name" value="KdgF"/>
</dbReference>
<accession>A0ABQ2NIA6</accession>
<evidence type="ECO:0000259" key="1">
    <source>
        <dbReference type="Pfam" id="PF07883"/>
    </source>
</evidence>
<feature type="domain" description="Cupin type-2" evidence="1">
    <location>
        <begin position="32"/>
        <end position="91"/>
    </location>
</feature>
<evidence type="ECO:0000313" key="2">
    <source>
        <dbReference type="EMBL" id="GGP01934.1"/>
    </source>
</evidence>
<keyword evidence="3" id="KW-1185">Reference proteome</keyword>